<accession>A0ABM1ZMR4</accession>
<reference evidence="8" key="2">
    <citation type="submission" date="2025-05" db="UniProtKB">
        <authorList>
            <consortium name="EnsemblMetazoa"/>
        </authorList>
    </citation>
    <scope>IDENTIFICATION</scope>
    <source>
        <strain evidence="8">Foshan</strain>
    </source>
</reference>
<keyword evidence="4" id="KW-0524">Neurogenesis</keyword>
<feature type="region of interest" description="Disordered" evidence="6">
    <location>
        <begin position="239"/>
        <end position="260"/>
    </location>
</feature>
<dbReference type="PROSITE" id="PS50888">
    <property type="entry name" value="BHLH"/>
    <property type="match status" value="1"/>
</dbReference>
<evidence type="ECO:0000256" key="2">
    <source>
        <dbReference type="ARBA" id="ARBA00022473"/>
    </source>
</evidence>
<evidence type="ECO:0000256" key="6">
    <source>
        <dbReference type="SAM" id="MobiDB-lite"/>
    </source>
</evidence>
<keyword evidence="9" id="KW-1185">Reference proteome</keyword>
<dbReference type="InterPro" id="IPR050359">
    <property type="entry name" value="bHLH_transcription_factors"/>
</dbReference>
<evidence type="ECO:0000259" key="7">
    <source>
        <dbReference type="PROSITE" id="PS50888"/>
    </source>
</evidence>
<dbReference type="GeneID" id="109419041"/>
<dbReference type="Gene3D" id="4.10.280.10">
    <property type="entry name" value="Helix-loop-helix DNA-binding domain"/>
    <property type="match status" value="1"/>
</dbReference>
<dbReference type="SUPFAM" id="SSF47459">
    <property type="entry name" value="HLH, helix-loop-helix DNA-binding domain"/>
    <property type="match status" value="1"/>
</dbReference>
<keyword evidence="3" id="KW-0221">Differentiation</keyword>
<evidence type="ECO:0000256" key="3">
    <source>
        <dbReference type="ARBA" id="ARBA00022782"/>
    </source>
</evidence>
<evidence type="ECO:0000256" key="4">
    <source>
        <dbReference type="ARBA" id="ARBA00022902"/>
    </source>
</evidence>
<sequence length="273" mass="30028">MDHYSTTAAMVGLDCISGYGLTTTTTAMEGYLPNYSTDASLYRSFSSSGGDTSPSFTGHHDASVNYGSLSSFTEMIIDSESFVPVQMVATAEGTGHDYLDQRLLDTENHQPITPVPANDPIKPPKARANKSKRRTSDPSTAASTRCPKSQKLDQNTAKKNLASATPPSPTVMKKRRLAANARERKRMNSLNVAFDKLREIVPTLGPDHKLSKFETLQMAQTYINALSDLLERGADESTYSLFDTGPETSSDSNNNHDRDGQFHIQRLYEVDFM</sequence>
<evidence type="ECO:0000256" key="5">
    <source>
        <dbReference type="ARBA" id="ARBA00023242"/>
    </source>
</evidence>
<feature type="compositionally biased region" description="Basic residues" evidence="6">
    <location>
        <begin position="124"/>
        <end position="133"/>
    </location>
</feature>
<protein>
    <recommendedName>
        <fullName evidence="7">BHLH domain-containing protein</fullName>
    </recommendedName>
</protein>
<evidence type="ECO:0000313" key="9">
    <source>
        <dbReference type="Proteomes" id="UP000069940"/>
    </source>
</evidence>
<dbReference type="Pfam" id="PF00010">
    <property type="entry name" value="HLH"/>
    <property type="match status" value="1"/>
</dbReference>
<organism evidence="8 9">
    <name type="scientific">Aedes albopictus</name>
    <name type="common">Asian tiger mosquito</name>
    <name type="synonym">Stegomyia albopicta</name>
    <dbReference type="NCBI Taxonomy" id="7160"/>
    <lineage>
        <taxon>Eukaryota</taxon>
        <taxon>Metazoa</taxon>
        <taxon>Ecdysozoa</taxon>
        <taxon>Arthropoda</taxon>
        <taxon>Hexapoda</taxon>
        <taxon>Insecta</taxon>
        <taxon>Pterygota</taxon>
        <taxon>Neoptera</taxon>
        <taxon>Endopterygota</taxon>
        <taxon>Diptera</taxon>
        <taxon>Nematocera</taxon>
        <taxon>Culicoidea</taxon>
        <taxon>Culicidae</taxon>
        <taxon>Culicinae</taxon>
        <taxon>Aedini</taxon>
        <taxon>Aedes</taxon>
        <taxon>Stegomyia</taxon>
    </lineage>
</organism>
<evidence type="ECO:0000256" key="1">
    <source>
        <dbReference type="ARBA" id="ARBA00004123"/>
    </source>
</evidence>
<feature type="region of interest" description="Disordered" evidence="6">
    <location>
        <begin position="109"/>
        <end position="173"/>
    </location>
</feature>
<dbReference type="Proteomes" id="UP000069940">
    <property type="component" value="Unassembled WGS sequence"/>
</dbReference>
<dbReference type="PANTHER" id="PTHR19290:SF162">
    <property type="entry name" value="TRANSCRIPTION FACTOR ATOH7"/>
    <property type="match status" value="1"/>
</dbReference>
<keyword evidence="2" id="KW-0217">Developmental protein</keyword>
<dbReference type="InterPro" id="IPR036638">
    <property type="entry name" value="HLH_DNA-bd_sf"/>
</dbReference>
<proteinExistence type="predicted"/>
<dbReference type="InterPro" id="IPR011598">
    <property type="entry name" value="bHLH_dom"/>
</dbReference>
<reference evidence="9" key="1">
    <citation type="journal article" date="2015" name="Proc. Natl. Acad. Sci. U.S.A.">
        <title>Genome sequence of the Asian Tiger mosquito, Aedes albopictus, reveals insights into its biology, genetics, and evolution.</title>
        <authorList>
            <person name="Chen X.G."/>
            <person name="Jiang X."/>
            <person name="Gu J."/>
            <person name="Xu M."/>
            <person name="Wu Y."/>
            <person name="Deng Y."/>
            <person name="Zhang C."/>
            <person name="Bonizzoni M."/>
            <person name="Dermauw W."/>
            <person name="Vontas J."/>
            <person name="Armbruster P."/>
            <person name="Huang X."/>
            <person name="Yang Y."/>
            <person name="Zhang H."/>
            <person name="He W."/>
            <person name="Peng H."/>
            <person name="Liu Y."/>
            <person name="Wu K."/>
            <person name="Chen J."/>
            <person name="Lirakis M."/>
            <person name="Topalis P."/>
            <person name="Van Leeuwen T."/>
            <person name="Hall A.B."/>
            <person name="Jiang X."/>
            <person name="Thorpe C."/>
            <person name="Mueller R.L."/>
            <person name="Sun C."/>
            <person name="Waterhouse R.M."/>
            <person name="Yan G."/>
            <person name="Tu Z.J."/>
            <person name="Fang X."/>
            <person name="James A.A."/>
        </authorList>
    </citation>
    <scope>NUCLEOTIDE SEQUENCE [LARGE SCALE GENOMIC DNA]</scope>
    <source>
        <strain evidence="9">Foshan</strain>
    </source>
</reference>
<feature type="compositionally biased region" description="Polar residues" evidence="6">
    <location>
        <begin position="239"/>
        <end position="253"/>
    </location>
</feature>
<dbReference type="CDD" id="cd19715">
    <property type="entry name" value="bHLH_TS_amos_like"/>
    <property type="match status" value="1"/>
</dbReference>
<name>A0ABM1ZMR4_AEDAL</name>
<dbReference type="SMART" id="SM00353">
    <property type="entry name" value="HLH"/>
    <property type="match status" value="1"/>
</dbReference>
<comment type="subcellular location">
    <subcellularLocation>
        <location evidence="1">Nucleus</location>
    </subcellularLocation>
</comment>
<dbReference type="RefSeq" id="XP_029729424.2">
    <property type="nucleotide sequence ID" value="XM_029873564.2"/>
</dbReference>
<evidence type="ECO:0000313" key="8">
    <source>
        <dbReference type="EnsemblMetazoa" id="AALFPA23_019988.P29432"/>
    </source>
</evidence>
<feature type="domain" description="BHLH" evidence="7">
    <location>
        <begin position="174"/>
        <end position="226"/>
    </location>
</feature>
<feature type="compositionally biased region" description="Polar residues" evidence="6">
    <location>
        <begin position="137"/>
        <end position="165"/>
    </location>
</feature>
<dbReference type="PANTHER" id="PTHR19290">
    <property type="entry name" value="BASIC HELIX-LOOP-HELIX PROTEIN NEUROGENIN-RELATED"/>
    <property type="match status" value="1"/>
</dbReference>
<dbReference type="EnsemblMetazoa" id="AALFPA23_019988.R29432">
    <property type="protein sequence ID" value="AALFPA23_019988.P29432"/>
    <property type="gene ID" value="AALFPA23_019988"/>
</dbReference>
<keyword evidence="5" id="KW-0539">Nucleus</keyword>